<dbReference type="NCBIfam" id="TIGR01200">
    <property type="entry name" value="GLPGLI"/>
    <property type="match status" value="1"/>
</dbReference>
<protein>
    <submittedName>
        <fullName evidence="1">GLPGLI family protein</fullName>
    </submittedName>
</protein>
<proteinExistence type="predicted"/>
<dbReference type="EMBL" id="JBHSHB010000007">
    <property type="protein sequence ID" value="MFC4689036.1"/>
    <property type="molecule type" value="Genomic_DNA"/>
</dbReference>
<dbReference type="InterPro" id="IPR005901">
    <property type="entry name" value="GLPGLI"/>
</dbReference>
<sequence>MKKNILFFILLIFTTPIFSQDGYKVTYYITKPKPYGSIDNLSIQAKQLSQKIINVAENVRYTLFINKKNSYFKVDGFFGVGESTALDDVYFNLAKDFASFNEEVYVNYDNKQITFASELVEKEFTIKTDFINLHWQLIDEEKTIANLNTYKAVGTYFDPIKKSETEIIAWYAPSIPLSGGPDIFIGLPGLIAEIELKGAIVSIKKLQEIKNIEINKIDDSKAMNSKEYNNLITDLTGKFIDNN</sequence>
<reference evidence="2" key="1">
    <citation type="journal article" date="2019" name="Int. J. Syst. Evol. Microbiol.">
        <title>The Global Catalogue of Microorganisms (GCM) 10K type strain sequencing project: providing services to taxonomists for standard genome sequencing and annotation.</title>
        <authorList>
            <consortium name="The Broad Institute Genomics Platform"/>
            <consortium name="The Broad Institute Genome Sequencing Center for Infectious Disease"/>
            <person name="Wu L."/>
            <person name="Ma J."/>
        </authorList>
    </citation>
    <scope>NUCLEOTIDE SEQUENCE [LARGE SCALE GENOMIC DNA]</scope>
    <source>
        <strain evidence="2">CGMCC 4.7427</strain>
    </source>
</reference>
<organism evidence="1 2">
    <name type="scientific">Dokdonia genika</name>
    <dbReference type="NCBI Taxonomy" id="308113"/>
    <lineage>
        <taxon>Bacteria</taxon>
        <taxon>Pseudomonadati</taxon>
        <taxon>Bacteroidota</taxon>
        <taxon>Flavobacteriia</taxon>
        <taxon>Flavobacteriales</taxon>
        <taxon>Flavobacteriaceae</taxon>
        <taxon>Dokdonia</taxon>
    </lineage>
</organism>
<name>A0ABV9L4M8_9FLAO</name>
<dbReference type="Pfam" id="PF09697">
    <property type="entry name" value="Porph_ging"/>
    <property type="match status" value="1"/>
</dbReference>
<evidence type="ECO:0000313" key="1">
    <source>
        <dbReference type="EMBL" id="MFC4689036.1"/>
    </source>
</evidence>
<evidence type="ECO:0000313" key="2">
    <source>
        <dbReference type="Proteomes" id="UP001595878"/>
    </source>
</evidence>
<dbReference type="RefSeq" id="WP_380031368.1">
    <property type="nucleotide sequence ID" value="NZ_JBHSHB010000007.1"/>
</dbReference>
<comment type="caution">
    <text evidence="1">The sequence shown here is derived from an EMBL/GenBank/DDBJ whole genome shotgun (WGS) entry which is preliminary data.</text>
</comment>
<keyword evidence="2" id="KW-1185">Reference proteome</keyword>
<accession>A0ABV9L4M8</accession>
<dbReference type="Proteomes" id="UP001595878">
    <property type="component" value="Unassembled WGS sequence"/>
</dbReference>
<gene>
    <name evidence="1" type="ORF">ACFO5T_01215</name>
</gene>